<feature type="region of interest" description="Disordered" evidence="1">
    <location>
        <begin position="1"/>
        <end position="62"/>
    </location>
</feature>
<dbReference type="SMART" id="SM00355">
    <property type="entry name" value="ZnF_C2H2"/>
    <property type="match status" value="1"/>
</dbReference>
<keyword evidence="4" id="KW-1185">Reference proteome</keyword>
<accession>A0ABD3IYZ6</accession>
<dbReference type="InterPro" id="IPR013087">
    <property type="entry name" value="Znf_C2H2_type"/>
</dbReference>
<evidence type="ECO:0000313" key="4">
    <source>
        <dbReference type="Proteomes" id="UP001634007"/>
    </source>
</evidence>
<feature type="domain" description="C2H2-type" evidence="2">
    <location>
        <begin position="21"/>
        <end position="41"/>
    </location>
</feature>
<comment type="caution">
    <text evidence="3">The sequence shown here is derived from an EMBL/GenBank/DDBJ whole genome shotgun (WGS) entry which is preliminary data.</text>
</comment>
<dbReference type="EMBL" id="JBJKBG010000010">
    <property type="protein sequence ID" value="KAL3720365.1"/>
    <property type="molecule type" value="Genomic_DNA"/>
</dbReference>
<proteinExistence type="predicted"/>
<evidence type="ECO:0000259" key="2">
    <source>
        <dbReference type="PROSITE" id="PS00028"/>
    </source>
</evidence>
<evidence type="ECO:0000256" key="1">
    <source>
        <dbReference type="SAM" id="MobiDB-lite"/>
    </source>
</evidence>
<feature type="compositionally biased region" description="Basic and acidic residues" evidence="1">
    <location>
        <begin position="46"/>
        <end position="59"/>
    </location>
</feature>
<dbReference type="AlphaFoldDB" id="A0ABD3IYZ6"/>
<gene>
    <name evidence="3" type="ORF">ACJRO7_005224</name>
</gene>
<dbReference type="PROSITE" id="PS00028">
    <property type="entry name" value="ZINC_FINGER_C2H2_1"/>
    <property type="match status" value="1"/>
</dbReference>
<dbReference type="Pfam" id="PF13912">
    <property type="entry name" value="zf-C2H2_6"/>
    <property type="match status" value="1"/>
</dbReference>
<reference evidence="3 4" key="1">
    <citation type="submission" date="2024-11" db="EMBL/GenBank/DDBJ databases">
        <title>Chromosome-level genome assembly of Eucalyptus globulus Labill. provides insights into its genome evolution.</title>
        <authorList>
            <person name="Li X."/>
        </authorList>
    </citation>
    <scope>NUCLEOTIDE SEQUENCE [LARGE SCALE GENOMIC DNA]</scope>
    <source>
        <strain evidence="3">CL2024</strain>
        <tissue evidence="3">Fresh tender leaves</tissue>
    </source>
</reference>
<dbReference type="Gene3D" id="3.30.160.60">
    <property type="entry name" value="Classic Zinc Finger"/>
    <property type="match status" value="1"/>
</dbReference>
<dbReference type="Proteomes" id="UP001634007">
    <property type="component" value="Unassembled WGS sequence"/>
</dbReference>
<dbReference type="InterPro" id="IPR036236">
    <property type="entry name" value="Znf_C2H2_sf"/>
</dbReference>
<name>A0ABD3IYZ6_EUCGL</name>
<organism evidence="3 4">
    <name type="scientific">Eucalyptus globulus</name>
    <name type="common">Tasmanian blue gum</name>
    <dbReference type="NCBI Taxonomy" id="34317"/>
    <lineage>
        <taxon>Eukaryota</taxon>
        <taxon>Viridiplantae</taxon>
        <taxon>Streptophyta</taxon>
        <taxon>Embryophyta</taxon>
        <taxon>Tracheophyta</taxon>
        <taxon>Spermatophyta</taxon>
        <taxon>Magnoliopsida</taxon>
        <taxon>eudicotyledons</taxon>
        <taxon>Gunneridae</taxon>
        <taxon>Pentapetalae</taxon>
        <taxon>rosids</taxon>
        <taxon>malvids</taxon>
        <taxon>Myrtales</taxon>
        <taxon>Myrtaceae</taxon>
        <taxon>Myrtoideae</taxon>
        <taxon>Eucalypteae</taxon>
        <taxon>Eucalyptus</taxon>
    </lineage>
</organism>
<dbReference type="SUPFAM" id="SSF57667">
    <property type="entry name" value="beta-beta-alpha zinc fingers"/>
    <property type="match status" value="1"/>
</dbReference>
<evidence type="ECO:0000313" key="3">
    <source>
        <dbReference type="EMBL" id="KAL3720365.1"/>
    </source>
</evidence>
<protein>
    <recommendedName>
        <fullName evidence="2">C2H2-type domain-containing protein</fullName>
    </recommendedName>
</protein>
<sequence>MEGGKKKRQRSELDASGGHGCDWCEKSFQSQPALNGHMRVHKDRPRRQDKQPKQHVHEEKDEEVVSVLLKLRKGTLNKQEMKGDDGAVSSSAAEVQRKKIHMALDLNEVAPEE</sequence>